<comment type="caution">
    <text evidence="11">The sequence shown here is derived from an EMBL/GenBank/DDBJ whole genome shotgun (WGS) entry which is preliminary data.</text>
</comment>
<evidence type="ECO:0000256" key="4">
    <source>
        <dbReference type="ARBA" id="ARBA00020927"/>
    </source>
</evidence>
<protein>
    <recommendedName>
        <fullName evidence="4">Glycosylphosphatidylinositol anchor biosynthesis protein 11</fullName>
    </recommendedName>
</protein>
<dbReference type="EMBL" id="SELW01000262">
    <property type="protein sequence ID" value="TID29735.1"/>
    <property type="molecule type" value="Genomic_DNA"/>
</dbReference>
<evidence type="ECO:0000256" key="10">
    <source>
        <dbReference type="SAM" id="Phobius"/>
    </source>
</evidence>
<keyword evidence="12" id="KW-1185">Reference proteome</keyword>
<proteinExistence type="inferred from homology"/>
<feature type="transmembrane region" description="Helical" evidence="10">
    <location>
        <begin position="150"/>
        <end position="174"/>
    </location>
</feature>
<comment type="pathway">
    <text evidence="2">Glycolipid biosynthesis; glycosylphosphatidylinositol-anchor biosynthesis.</text>
</comment>
<evidence type="ECO:0000256" key="1">
    <source>
        <dbReference type="ARBA" id="ARBA00004477"/>
    </source>
</evidence>
<evidence type="ECO:0000313" key="11">
    <source>
        <dbReference type="EMBL" id="TID29735.1"/>
    </source>
</evidence>
<dbReference type="STRING" id="52247.A0A4T0X3F9"/>
<evidence type="ECO:0000256" key="3">
    <source>
        <dbReference type="ARBA" id="ARBA00007978"/>
    </source>
</evidence>
<dbReference type="AlphaFoldDB" id="A0A4T0X3F9"/>
<evidence type="ECO:0000256" key="7">
    <source>
        <dbReference type="ARBA" id="ARBA00022824"/>
    </source>
</evidence>
<comment type="subcellular location">
    <subcellularLocation>
        <location evidence="1">Endoplasmic reticulum membrane</location>
        <topology evidence="1">Multi-pass membrane protein</topology>
    </subcellularLocation>
</comment>
<dbReference type="InterPro" id="IPR009580">
    <property type="entry name" value="GPI_biosynthesis_protein_Pig-F"/>
</dbReference>
<dbReference type="Proteomes" id="UP000307173">
    <property type="component" value="Unassembled WGS sequence"/>
</dbReference>
<keyword evidence="7" id="KW-0256">Endoplasmic reticulum</keyword>
<keyword evidence="5" id="KW-0337">GPI-anchor biosynthesis</keyword>
<comment type="similarity">
    <text evidence="3">Belongs to the PIGF family.</text>
</comment>
<dbReference type="GO" id="GO:0005789">
    <property type="term" value="C:endoplasmic reticulum membrane"/>
    <property type="evidence" value="ECO:0007669"/>
    <property type="project" value="UniProtKB-SubCell"/>
</dbReference>
<evidence type="ECO:0000256" key="6">
    <source>
        <dbReference type="ARBA" id="ARBA00022692"/>
    </source>
</evidence>
<evidence type="ECO:0000313" key="12">
    <source>
        <dbReference type="Proteomes" id="UP000307173"/>
    </source>
</evidence>
<feature type="transmembrane region" description="Helical" evidence="10">
    <location>
        <begin position="110"/>
        <end position="129"/>
    </location>
</feature>
<keyword evidence="8 10" id="KW-1133">Transmembrane helix</keyword>
<gene>
    <name evidence="11" type="ORF">CANINC_001653</name>
</gene>
<feature type="transmembrane region" description="Helical" evidence="10">
    <location>
        <begin position="186"/>
        <end position="207"/>
    </location>
</feature>
<feature type="transmembrane region" description="Helical" evidence="10">
    <location>
        <begin position="262"/>
        <end position="283"/>
    </location>
</feature>
<evidence type="ECO:0000256" key="8">
    <source>
        <dbReference type="ARBA" id="ARBA00022989"/>
    </source>
</evidence>
<organism evidence="11 12">
    <name type="scientific">Pichia inconspicua</name>
    <dbReference type="NCBI Taxonomy" id="52247"/>
    <lineage>
        <taxon>Eukaryota</taxon>
        <taxon>Fungi</taxon>
        <taxon>Dikarya</taxon>
        <taxon>Ascomycota</taxon>
        <taxon>Saccharomycotina</taxon>
        <taxon>Pichiomycetes</taxon>
        <taxon>Pichiales</taxon>
        <taxon>Pichiaceae</taxon>
        <taxon>Pichia</taxon>
    </lineage>
</organism>
<feature type="transmembrane region" description="Helical" evidence="10">
    <location>
        <begin position="228"/>
        <end position="250"/>
    </location>
</feature>
<accession>A0A4T0X3F9</accession>
<feature type="transmembrane region" description="Helical" evidence="10">
    <location>
        <begin position="73"/>
        <end position="98"/>
    </location>
</feature>
<dbReference type="GO" id="GO:0006506">
    <property type="term" value="P:GPI anchor biosynthetic process"/>
    <property type="evidence" value="ECO:0007669"/>
    <property type="project" value="UniProtKB-UniPathway"/>
</dbReference>
<evidence type="ECO:0000256" key="9">
    <source>
        <dbReference type="ARBA" id="ARBA00023136"/>
    </source>
</evidence>
<dbReference type="Pfam" id="PF06699">
    <property type="entry name" value="PIG-F"/>
    <property type="match status" value="1"/>
</dbReference>
<keyword evidence="9 10" id="KW-0472">Membrane</keyword>
<evidence type="ECO:0000256" key="5">
    <source>
        <dbReference type="ARBA" id="ARBA00022502"/>
    </source>
</evidence>
<dbReference type="UniPathway" id="UPA00196"/>
<reference evidence="11 12" key="1">
    <citation type="journal article" date="2019" name="Front. Genet.">
        <title>Whole-Genome Sequencing of the Opportunistic Yeast Pathogen Candida inconspicua Uncovers Its Hybrid Origin.</title>
        <authorList>
            <person name="Mixao V."/>
            <person name="Hansen A.P."/>
            <person name="Saus E."/>
            <person name="Boekhout T."/>
            <person name="Lass-Florl C."/>
            <person name="Gabaldon T."/>
        </authorList>
    </citation>
    <scope>NUCLEOTIDE SEQUENCE [LARGE SCALE GENOMIC DNA]</scope>
    <source>
        <strain evidence="11 12">CBS 180</strain>
    </source>
</reference>
<evidence type="ECO:0000256" key="2">
    <source>
        <dbReference type="ARBA" id="ARBA00004687"/>
    </source>
</evidence>
<name>A0A4T0X3F9_9ASCO</name>
<keyword evidence="6 10" id="KW-0812">Transmembrane</keyword>
<dbReference type="OrthoDB" id="17366at2759"/>
<sequence>MTSRRTKKVSFNKSSKIVEITEDSEPNGLERISKEQIVETADLRDDEFDPDTMDIDLITGKKKKVIKSKKEEFTVETIPTSLLVIPYHLPLLLFSMIADGQLLSQTKDGLQKGFFNLSILSLIYSVLVGEVIKNTKNPKSKSNGPTGAEFLYTAITYPISVSLAVPLYGTFLLFGAPTGPLTVLTFYLASHVALIVFYPLLNIYRFTDKNAKAIWWKLFTFQVANWKLNQVYCSTLGGLLGCWLGVFPIPLDWDRDWQDWPITLLVGAYAGAFLGGLLSYLYGRYVMFKLTRKA</sequence>